<feature type="transmembrane region" description="Helical" evidence="5">
    <location>
        <begin position="68"/>
        <end position="87"/>
    </location>
</feature>
<feature type="transmembrane region" description="Helical" evidence="5">
    <location>
        <begin position="20"/>
        <end position="42"/>
    </location>
</feature>
<evidence type="ECO:0000256" key="3">
    <source>
        <dbReference type="ARBA" id="ARBA00022989"/>
    </source>
</evidence>
<keyword evidence="4 5" id="KW-0472">Membrane</keyword>
<keyword evidence="7" id="KW-1185">Reference proteome</keyword>
<dbReference type="Proteomes" id="UP001060012">
    <property type="component" value="Chromosome"/>
</dbReference>
<sequence>MTEIDILSRSLKDFLTSKMLKISLVPLIVTMILIYSLFFAAADFGITALQEAAEASQNGEEVIVDENAPFYFVWATYLVVFLFKYSFTSWIAGFLLYTIGSIIVLQASVILTLVVIGFLTPMILGIVHKRHYSHITLHGHGSLLSPLWVLLKSSFMMILLFILLIPVYFVPVLNIIAFALPLYYFFHKLLNYDVASTLLSEEEYKKIYKKEANAFRGRTLFLYLVSMIPFITLFTAVFYIIYLGHAYFVKLDKMYEFEVPDINNKSEEKKEEVKLLEDK</sequence>
<gene>
    <name evidence="6" type="ORF">NJU99_10695</name>
</gene>
<accession>A0ABY5E3N3</accession>
<organism evidence="6 7">
    <name type="scientific">Arcobacter roscoffensis</name>
    <dbReference type="NCBI Taxonomy" id="2961520"/>
    <lineage>
        <taxon>Bacteria</taxon>
        <taxon>Pseudomonadati</taxon>
        <taxon>Campylobacterota</taxon>
        <taxon>Epsilonproteobacteria</taxon>
        <taxon>Campylobacterales</taxon>
        <taxon>Arcobacteraceae</taxon>
        <taxon>Arcobacter</taxon>
    </lineage>
</organism>
<evidence type="ECO:0000313" key="7">
    <source>
        <dbReference type="Proteomes" id="UP001060012"/>
    </source>
</evidence>
<dbReference type="RefSeq" id="WP_254575909.1">
    <property type="nucleotide sequence ID" value="NZ_CP100595.1"/>
</dbReference>
<keyword evidence="2 5" id="KW-0812">Transmembrane</keyword>
<evidence type="ECO:0000256" key="1">
    <source>
        <dbReference type="ARBA" id="ARBA00004141"/>
    </source>
</evidence>
<proteinExistence type="predicted"/>
<evidence type="ECO:0000256" key="2">
    <source>
        <dbReference type="ARBA" id="ARBA00022692"/>
    </source>
</evidence>
<evidence type="ECO:0000256" key="4">
    <source>
        <dbReference type="ARBA" id="ARBA00023136"/>
    </source>
</evidence>
<evidence type="ECO:0000313" key="6">
    <source>
        <dbReference type="EMBL" id="UTJ05728.1"/>
    </source>
</evidence>
<name>A0ABY5E3N3_9BACT</name>
<feature type="transmembrane region" description="Helical" evidence="5">
    <location>
        <begin position="158"/>
        <end position="186"/>
    </location>
</feature>
<comment type="subcellular location">
    <subcellularLocation>
        <location evidence="1">Membrane</location>
        <topology evidence="1">Multi-pass membrane protein</topology>
    </subcellularLocation>
</comment>
<reference evidence="6" key="1">
    <citation type="submission" date="2022-07" db="EMBL/GenBank/DDBJ databases">
        <title>Arcobacter roscoffensis sp. nov., a marine bacterium isolated from coastal seawater collected from Roscoff, France.</title>
        <authorList>
            <person name="Pascual J."/>
            <person name="Lepeaux C."/>
            <person name="Methner A."/>
            <person name="Overmann J."/>
        </authorList>
    </citation>
    <scope>NUCLEOTIDE SEQUENCE</scope>
    <source>
        <strain evidence="6">ARW1-2F2</strain>
    </source>
</reference>
<feature type="transmembrane region" description="Helical" evidence="5">
    <location>
        <begin position="220"/>
        <end position="244"/>
    </location>
</feature>
<dbReference type="InterPro" id="IPR059112">
    <property type="entry name" value="CysZ/EI24"/>
</dbReference>
<feature type="transmembrane region" description="Helical" evidence="5">
    <location>
        <begin position="94"/>
        <end position="119"/>
    </location>
</feature>
<dbReference type="Pfam" id="PF07264">
    <property type="entry name" value="EI24"/>
    <property type="match status" value="1"/>
</dbReference>
<dbReference type="EMBL" id="CP100595">
    <property type="protein sequence ID" value="UTJ05728.1"/>
    <property type="molecule type" value="Genomic_DNA"/>
</dbReference>
<protein>
    <submittedName>
        <fullName evidence="6">EI24 domain-containing protein</fullName>
    </submittedName>
</protein>
<keyword evidence="3 5" id="KW-1133">Transmembrane helix</keyword>
<evidence type="ECO:0000256" key="5">
    <source>
        <dbReference type="SAM" id="Phobius"/>
    </source>
</evidence>